<keyword evidence="1" id="KW-1133">Transmembrane helix</keyword>
<dbReference type="AlphaFoldDB" id="A0A6J7PIF5"/>
<proteinExistence type="predicted"/>
<gene>
    <name evidence="2" type="ORF">UFOPK3931_02467</name>
</gene>
<protein>
    <submittedName>
        <fullName evidence="2">Unannotated protein</fullName>
    </submittedName>
</protein>
<accession>A0A6J7PIF5</accession>
<evidence type="ECO:0000256" key="1">
    <source>
        <dbReference type="SAM" id="Phobius"/>
    </source>
</evidence>
<dbReference type="EMBL" id="CAFBOL010000085">
    <property type="protein sequence ID" value="CAB5005167.1"/>
    <property type="molecule type" value="Genomic_DNA"/>
</dbReference>
<name>A0A6J7PIF5_9ZZZZ</name>
<sequence length="163" mass="16909">MQEIGTTYTSELRSAYESASGPLDAVTAKIQVQLDLATVMLKAARADRSSHGILGSVGLLGNDIDATLNEARDAFARGDLATAEQRSRKVIDAVDGETSAGLLRVGIAVALVAAATVLMRRRRRVTASTNDDGDAELEANVDVQFDGATAAAPVAAAPTLDPE</sequence>
<keyword evidence="1" id="KW-0812">Transmembrane</keyword>
<keyword evidence="1" id="KW-0472">Membrane</keyword>
<reference evidence="2" key="1">
    <citation type="submission" date="2020-05" db="EMBL/GenBank/DDBJ databases">
        <authorList>
            <person name="Chiriac C."/>
            <person name="Salcher M."/>
            <person name="Ghai R."/>
            <person name="Kavagutti S V."/>
        </authorList>
    </citation>
    <scope>NUCLEOTIDE SEQUENCE</scope>
</reference>
<feature type="transmembrane region" description="Helical" evidence="1">
    <location>
        <begin position="101"/>
        <end position="119"/>
    </location>
</feature>
<evidence type="ECO:0000313" key="2">
    <source>
        <dbReference type="EMBL" id="CAB5005167.1"/>
    </source>
</evidence>
<organism evidence="2">
    <name type="scientific">freshwater metagenome</name>
    <dbReference type="NCBI Taxonomy" id="449393"/>
    <lineage>
        <taxon>unclassified sequences</taxon>
        <taxon>metagenomes</taxon>
        <taxon>ecological metagenomes</taxon>
    </lineage>
</organism>